<dbReference type="SMART" id="SM00228">
    <property type="entry name" value="PDZ"/>
    <property type="match status" value="1"/>
</dbReference>
<keyword evidence="4" id="KW-1185">Reference proteome</keyword>
<feature type="transmembrane region" description="Helical" evidence="1">
    <location>
        <begin position="417"/>
        <end position="435"/>
    </location>
</feature>
<feature type="transmembrane region" description="Helical" evidence="1">
    <location>
        <begin position="441"/>
        <end position="462"/>
    </location>
</feature>
<keyword evidence="1" id="KW-1133">Transmembrane helix</keyword>
<dbReference type="Proteomes" id="UP001501126">
    <property type="component" value="Unassembled WGS sequence"/>
</dbReference>
<dbReference type="PROSITE" id="PS50106">
    <property type="entry name" value="PDZ"/>
    <property type="match status" value="1"/>
</dbReference>
<dbReference type="Pfam" id="PF07786">
    <property type="entry name" value="HGSNAT_cat"/>
    <property type="match status" value="1"/>
</dbReference>
<dbReference type="SUPFAM" id="SSF50156">
    <property type="entry name" value="PDZ domain-like"/>
    <property type="match status" value="1"/>
</dbReference>
<evidence type="ECO:0000256" key="1">
    <source>
        <dbReference type="SAM" id="Phobius"/>
    </source>
</evidence>
<dbReference type="EMBL" id="BAAAFH010000003">
    <property type="protein sequence ID" value="GAA0874607.1"/>
    <property type="molecule type" value="Genomic_DNA"/>
</dbReference>
<dbReference type="InterPro" id="IPR001478">
    <property type="entry name" value="PDZ"/>
</dbReference>
<proteinExistence type="predicted"/>
<keyword evidence="1" id="KW-0472">Membrane</keyword>
<feature type="transmembrane region" description="Helical" evidence="1">
    <location>
        <begin position="148"/>
        <end position="166"/>
    </location>
</feature>
<sequence>MEKVKKTRILFLDMMRFLALFMMIQGHTVYAMIDKEIREGDSLGIHTWTFFRGYTAPFFMVIAGGVFTFLLIQENNVHVRHNMRIRKGITRVVTLLFWGYLLRFPLQSLYARISQAQADVAMAVDVLHIIGLGLLTIMTIFSLSRKYITGLMVIYFTLFVSVAYISPHITTVNYHSHSEPQLSEQNLGVVLVNNTPEIADSLHLIDGDGLVVKEVVKGSKAEALGLRSGDLILSIGYQDVCSLEELPVMESRQVYGKYANLKVIRGNTLLDIEWNWDKKVSLFPNFFTLWINSEKTFAGKSSPFPTFPWIAYLLFGGFFGAWLARMNEKDRLHKLMDVKLLIVSTILLVWSEIGDRIEIDVYGRSNFWGDVEGMGASPNLILHRIGVVILVGSVFAFLARFVKKLPPLMNQMSRNTLWLYIGHLVILYWIRPVLYRGRFDVGGTLICVAVMFALMIAQTKIIEAKSKKGSWKLYLLGVVNNFKRG</sequence>
<feature type="transmembrane region" description="Helical" evidence="1">
    <location>
        <begin position="381"/>
        <end position="402"/>
    </location>
</feature>
<protein>
    <recommendedName>
        <fullName evidence="2">PDZ domain-containing protein</fullName>
    </recommendedName>
</protein>
<dbReference type="InterPro" id="IPR012429">
    <property type="entry name" value="HGSNAT_cat"/>
</dbReference>
<feature type="transmembrane region" description="Helical" evidence="1">
    <location>
        <begin position="92"/>
        <end position="110"/>
    </location>
</feature>
<evidence type="ECO:0000259" key="2">
    <source>
        <dbReference type="PROSITE" id="PS50106"/>
    </source>
</evidence>
<feature type="transmembrane region" description="Helical" evidence="1">
    <location>
        <begin position="122"/>
        <end position="141"/>
    </location>
</feature>
<dbReference type="Pfam" id="PF13180">
    <property type="entry name" value="PDZ_2"/>
    <property type="match status" value="1"/>
</dbReference>
<organism evidence="3 4">
    <name type="scientific">Wandonia haliotis</name>
    <dbReference type="NCBI Taxonomy" id="574963"/>
    <lineage>
        <taxon>Bacteria</taxon>
        <taxon>Pseudomonadati</taxon>
        <taxon>Bacteroidota</taxon>
        <taxon>Flavobacteriia</taxon>
        <taxon>Flavobacteriales</taxon>
        <taxon>Crocinitomicaceae</taxon>
        <taxon>Wandonia</taxon>
    </lineage>
</organism>
<dbReference type="InterPro" id="IPR036034">
    <property type="entry name" value="PDZ_sf"/>
</dbReference>
<evidence type="ECO:0000313" key="3">
    <source>
        <dbReference type="EMBL" id="GAA0874607.1"/>
    </source>
</evidence>
<gene>
    <name evidence="3" type="ORF">GCM10009118_10150</name>
</gene>
<reference evidence="4" key="1">
    <citation type="journal article" date="2019" name="Int. J. Syst. Evol. Microbiol.">
        <title>The Global Catalogue of Microorganisms (GCM) 10K type strain sequencing project: providing services to taxonomists for standard genome sequencing and annotation.</title>
        <authorList>
            <consortium name="The Broad Institute Genomics Platform"/>
            <consortium name="The Broad Institute Genome Sequencing Center for Infectious Disease"/>
            <person name="Wu L."/>
            <person name="Ma J."/>
        </authorList>
    </citation>
    <scope>NUCLEOTIDE SEQUENCE [LARGE SCALE GENOMIC DNA]</scope>
    <source>
        <strain evidence="4">JCM 16083</strain>
    </source>
</reference>
<keyword evidence="1" id="KW-0812">Transmembrane</keyword>
<dbReference type="RefSeq" id="WP_343785507.1">
    <property type="nucleotide sequence ID" value="NZ_BAAAFH010000003.1"/>
</dbReference>
<feature type="transmembrane region" description="Helical" evidence="1">
    <location>
        <begin position="55"/>
        <end position="72"/>
    </location>
</feature>
<name>A0ABP3Y471_9FLAO</name>
<feature type="transmembrane region" description="Helical" evidence="1">
    <location>
        <begin position="306"/>
        <end position="324"/>
    </location>
</feature>
<dbReference type="Gene3D" id="2.30.42.10">
    <property type="match status" value="1"/>
</dbReference>
<feature type="domain" description="PDZ" evidence="2">
    <location>
        <begin position="171"/>
        <end position="267"/>
    </location>
</feature>
<evidence type="ECO:0000313" key="4">
    <source>
        <dbReference type="Proteomes" id="UP001501126"/>
    </source>
</evidence>
<comment type="caution">
    <text evidence="3">The sequence shown here is derived from an EMBL/GenBank/DDBJ whole genome shotgun (WGS) entry which is preliminary data.</text>
</comment>
<accession>A0ABP3Y471</accession>